<evidence type="ECO:0000259" key="1">
    <source>
        <dbReference type="Pfam" id="PF04909"/>
    </source>
</evidence>
<dbReference type="SUPFAM" id="SSF51556">
    <property type="entry name" value="Metallo-dependent hydrolases"/>
    <property type="match status" value="1"/>
</dbReference>
<dbReference type="EMBL" id="QURN01000024">
    <property type="protein sequence ID" value="RFC63880.1"/>
    <property type="molecule type" value="Genomic_DNA"/>
</dbReference>
<dbReference type="InterPro" id="IPR032466">
    <property type="entry name" value="Metal_Hydrolase"/>
</dbReference>
<name>A0A371X3S5_9HYPH</name>
<organism evidence="2 3">
    <name type="scientific">Mesorhizobium denitrificans</name>
    <dbReference type="NCBI Taxonomy" id="2294114"/>
    <lineage>
        <taxon>Bacteria</taxon>
        <taxon>Pseudomonadati</taxon>
        <taxon>Pseudomonadota</taxon>
        <taxon>Alphaproteobacteria</taxon>
        <taxon>Hyphomicrobiales</taxon>
        <taxon>Phyllobacteriaceae</taxon>
        <taxon>Mesorhizobium</taxon>
    </lineage>
</organism>
<reference evidence="3" key="1">
    <citation type="submission" date="2018-08" db="EMBL/GenBank/DDBJ databases">
        <authorList>
            <person name="Im W.T."/>
        </authorList>
    </citation>
    <scope>NUCLEOTIDE SEQUENCE [LARGE SCALE GENOMIC DNA]</scope>
    <source>
        <strain evidence="3">LA-28</strain>
    </source>
</reference>
<sequence length="333" mass="38063">MYVTENGDKIFVVDAHCHVWDARPENIRNRNGQMFIDTFYGAHKAMTPANQMWTAEEFAWQGIDKAAKDLFVDGYVDVAVMLPVYLRDFFINGFNTTEQCSAFKKLHPEKVILNGRIDPRDGPLGIKQLERDVEQWGITGVKLYTGEWKGASRGYSMKDPFVQPYMDRCLELGVRKIHIHKGPTTYPLDYDAFDVRDIDYIATNNPDLTFIIDHCGMPRIDDFCFIAGQESNVYAGLALIPSYIHARPKYFAKMMCDMLFYLGPDRLLFGSDYAITSPNWIIEKFMEFEFDEETAREAGTHLTLDVKRKILGLNAAKLYGIDVPADQSLEKAA</sequence>
<gene>
    <name evidence="2" type="ORF">DY251_20190</name>
</gene>
<dbReference type="AlphaFoldDB" id="A0A371X3S5"/>
<accession>A0A371X3S5</accession>
<dbReference type="PANTHER" id="PTHR42889:SF1">
    <property type="entry name" value="BLR3681 PROTEIN"/>
    <property type="match status" value="1"/>
</dbReference>
<feature type="domain" description="Amidohydrolase-related" evidence="1">
    <location>
        <begin position="13"/>
        <end position="321"/>
    </location>
</feature>
<dbReference type="Proteomes" id="UP000262379">
    <property type="component" value="Unassembled WGS sequence"/>
</dbReference>
<dbReference type="GO" id="GO:0016787">
    <property type="term" value="F:hydrolase activity"/>
    <property type="evidence" value="ECO:0007669"/>
    <property type="project" value="UniProtKB-KW"/>
</dbReference>
<dbReference type="Gene3D" id="3.20.20.140">
    <property type="entry name" value="Metal-dependent hydrolases"/>
    <property type="match status" value="1"/>
</dbReference>
<evidence type="ECO:0000313" key="2">
    <source>
        <dbReference type="EMBL" id="RFC63880.1"/>
    </source>
</evidence>
<dbReference type="RefSeq" id="WP_116625711.1">
    <property type="nucleotide sequence ID" value="NZ_QURN01000024.1"/>
</dbReference>
<comment type="caution">
    <text evidence="2">The sequence shown here is derived from an EMBL/GenBank/DDBJ whole genome shotgun (WGS) entry which is preliminary data.</text>
</comment>
<evidence type="ECO:0000313" key="3">
    <source>
        <dbReference type="Proteomes" id="UP000262379"/>
    </source>
</evidence>
<keyword evidence="3" id="KW-1185">Reference proteome</keyword>
<dbReference type="InterPro" id="IPR006680">
    <property type="entry name" value="Amidohydro-rel"/>
</dbReference>
<keyword evidence="2" id="KW-0378">Hydrolase</keyword>
<protein>
    <submittedName>
        <fullName evidence="2">Amidohydrolase</fullName>
    </submittedName>
</protein>
<dbReference type="Pfam" id="PF04909">
    <property type="entry name" value="Amidohydro_2"/>
    <property type="match status" value="1"/>
</dbReference>
<dbReference type="PANTHER" id="PTHR42889">
    <property type="entry name" value="BLR3681 PROTEIN"/>
    <property type="match status" value="1"/>
</dbReference>
<proteinExistence type="predicted"/>